<proteinExistence type="predicted"/>
<dbReference type="AlphaFoldDB" id="E4ZQ35"/>
<reference evidence="2" key="1">
    <citation type="journal article" date="2011" name="Nat. Commun.">
        <title>Effector diversification within compartments of the Leptosphaeria maculans genome affected by Repeat-Induced Point mutations.</title>
        <authorList>
            <person name="Rouxel T."/>
            <person name="Grandaubert J."/>
            <person name="Hane J.K."/>
            <person name="Hoede C."/>
            <person name="van de Wouw A.P."/>
            <person name="Couloux A."/>
            <person name="Dominguez V."/>
            <person name="Anthouard V."/>
            <person name="Bally P."/>
            <person name="Bourras S."/>
            <person name="Cozijnsen A.J."/>
            <person name="Ciuffetti L.M."/>
            <person name="Degrave A."/>
            <person name="Dilmaghani A."/>
            <person name="Duret L."/>
            <person name="Fudal I."/>
            <person name="Goodwin S.B."/>
            <person name="Gout L."/>
            <person name="Glaser N."/>
            <person name="Linglin J."/>
            <person name="Kema G.H.J."/>
            <person name="Lapalu N."/>
            <person name="Lawrence C.B."/>
            <person name="May K."/>
            <person name="Meyer M."/>
            <person name="Ollivier B."/>
            <person name="Poulain J."/>
            <person name="Schoch C.L."/>
            <person name="Simon A."/>
            <person name="Spatafora J.W."/>
            <person name="Stachowiak A."/>
            <person name="Turgeon B.G."/>
            <person name="Tyler B.M."/>
            <person name="Vincent D."/>
            <person name="Weissenbach J."/>
            <person name="Amselem J."/>
            <person name="Quesneville H."/>
            <person name="Oliver R.P."/>
            <person name="Wincker P."/>
            <person name="Balesdent M.-H."/>
            <person name="Howlett B.J."/>
        </authorList>
    </citation>
    <scope>NUCLEOTIDE SEQUENCE [LARGE SCALE GENOMIC DNA]</scope>
    <source>
        <strain evidence="2">JN3 / isolate v23.1.3 / race Av1-4-5-6-7-8</strain>
    </source>
</reference>
<evidence type="ECO:0000313" key="1">
    <source>
        <dbReference type="EMBL" id="CBX89945.1"/>
    </source>
</evidence>
<organism evidence="2">
    <name type="scientific">Leptosphaeria maculans (strain JN3 / isolate v23.1.3 / race Av1-4-5-6-7-8)</name>
    <name type="common">Blackleg fungus</name>
    <name type="synonym">Phoma lingam</name>
    <dbReference type="NCBI Taxonomy" id="985895"/>
    <lineage>
        <taxon>Eukaryota</taxon>
        <taxon>Fungi</taxon>
        <taxon>Dikarya</taxon>
        <taxon>Ascomycota</taxon>
        <taxon>Pezizomycotina</taxon>
        <taxon>Dothideomycetes</taxon>
        <taxon>Pleosporomycetidae</taxon>
        <taxon>Pleosporales</taxon>
        <taxon>Pleosporineae</taxon>
        <taxon>Leptosphaeriaceae</taxon>
        <taxon>Plenodomus</taxon>
        <taxon>Plenodomus lingam/Leptosphaeria maculans species complex</taxon>
    </lineage>
</organism>
<keyword evidence="2" id="KW-1185">Reference proteome</keyword>
<accession>E4ZQ35</accession>
<name>E4ZQ35_LEPMJ</name>
<dbReference type="VEuPathDB" id="FungiDB:LEMA_P124350.1"/>
<dbReference type="EMBL" id="FP929114">
    <property type="protein sequence ID" value="CBX89945.1"/>
    <property type="molecule type" value="Genomic_DNA"/>
</dbReference>
<dbReference type="HOGENOM" id="CLU_1816151_0_0_1"/>
<sequence>MDFDDCAHNPITEYLRMRHQMDGWDLTDSKRDLDAPTEFQQPVARTPRDGGSPIHFKLAPLSLPPVLSLSSQFRESYIQKFLNIARKSPSKVQWAASQPDMLDLASTNLCVPSHDTKQAQLTPLPEAMRTAAQRSRRSQFYV</sequence>
<evidence type="ECO:0000313" key="2">
    <source>
        <dbReference type="Proteomes" id="UP000002668"/>
    </source>
</evidence>
<dbReference type="InParanoid" id="E4ZQ35"/>
<gene>
    <name evidence="1" type="ORF">LEMA_P124350.1</name>
</gene>
<dbReference type="Proteomes" id="UP000002668">
    <property type="component" value="Genome"/>
</dbReference>
<protein>
    <submittedName>
        <fullName evidence="1">Predicted protein</fullName>
    </submittedName>
</protein>